<dbReference type="EMBL" id="LS483469">
    <property type="protein sequence ID" value="SQI35186.1"/>
    <property type="molecule type" value="Genomic_DNA"/>
</dbReference>
<dbReference type="GO" id="GO:0006629">
    <property type="term" value="P:lipid metabolic process"/>
    <property type="evidence" value="ECO:0007669"/>
    <property type="project" value="InterPro"/>
</dbReference>
<evidence type="ECO:0000313" key="3">
    <source>
        <dbReference type="EMBL" id="QPS21764.1"/>
    </source>
</evidence>
<feature type="transmembrane region" description="Helical" evidence="1">
    <location>
        <begin position="26"/>
        <end position="49"/>
    </location>
</feature>
<gene>
    <name evidence="3" type="ORF">I6G64_04930</name>
    <name evidence="4" type="ORF">NCTC12961_01814</name>
</gene>
<dbReference type="Proteomes" id="UP000248897">
    <property type="component" value="Chromosome 1"/>
</dbReference>
<feature type="transmembrane region" description="Helical" evidence="1">
    <location>
        <begin position="55"/>
        <end position="74"/>
    </location>
</feature>
<evidence type="ECO:0000313" key="5">
    <source>
        <dbReference type="Proteomes" id="UP000248897"/>
    </source>
</evidence>
<sequence>MSSTQRHSHYLHSAQRSWIRQLNRRWYWRLELPTWGIMAAVYGGWFGVVQYWQTLGPWLGTPLLILLTTWYMSLQHELIHGHPTRWPRVNQLFGLLPLAVWYPYGLYRDSHIQHHRNEHLTDPHEDPESYYFSQAQWRRFPRLFPLLAKVRNTLAGRIALGPALDIAATLVNALKAIAAGELRTLAMWLVHLLLLVAVLGWLERQGIGAAFYLLAVSYPALALTKVRSFFEHRAVEAPQARSIINEAAWPWRLLFLNLNYHLVHHDLPGLPWYGLREVYLAERGAYRQRSQGFVVQGYGQWVSDYAFTPVAVEVHPFSGGETPAAHQREYDAWPAETLIARWKRVSQDFPIDLAK</sequence>
<reference evidence="3 6" key="2">
    <citation type="submission" date="2020-12" db="EMBL/GenBank/DDBJ databases">
        <title>FDA dAtabase for Regulatory Grade micrObial Sequences (FDA-ARGOS): Supporting development and validation of Infectious Disease Dx tests.</title>
        <authorList>
            <person name="Sproer C."/>
            <person name="Gronow S."/>
            <person name="Severitt S."/>
            <person name="Schroder I."/>
            <person name="Tallon L."/>
            <person name="Sadzewicz L."/>
            <person name="Zhao X."/>
            <person name="Boylan J."/>
            <person name="Ott S."/>
            <person name="Bowen H."/>
            <person name="Vavikolanu K."/>
            <person name="Mehta A."/>
            <person name="Aluvathingal J."/>
            <person name="Nadendla S."/>
            <person name="Lowell S."/>
            <person name="Myers T."/>
            <person name="Yan Y."/>
            <person name="Sichtig H."/>
        </authorList>
    </citation>
    <scope>NUCLEOTIDE SEQUENCE [LARGE SCALE GENOMIC DNA]</scope>
    <source>
        <strain evidence="3 6">FDAARGOS_907</strain>
    </source>
</reference>
<feature type="transmembrane region" description="Helical" evidence="1">
    <location>
        <begin position="185"/>
        <end position="201"/>
    </location>
</feature>
<dbReference type="Pfam" id="PF00487">
    <property type="entry name" value="FA_desaturase"/>
    <property type="match status" value="1"/>
</dbReference>
<protein>
    <submittedName>
        <fullName evidence="4">Fatty acid desaturase</fullName>
    </submittedName>
</protein>
<accession>A0A2X4U607</accession>
<evidence type="ECO:0000256" key="1">
    <source>
        <dbReference type="SAM" id="Phobius"/>
    </source>
</evidence>
<dbReference type="CDD" id="cd03509">
    <property type="entry name" value="DesA_FADS-like"/>
    <property type="match status" value="1"/>
</dbReference>
<feature type="domain" description="Fatty acid desaturase" evidence="2">
    <location>
        <begin position="58"/>
        <end position="288"/>
    </location>
</feature>
<evidence type="ECO:0000259" key="2">
    <source>
        <dbReference type="Pfam" id="PF00487"/>
    </source>
</evidence>
<dbReference type="EMBL" id="CP065673">
    <property type="protein sequence ID" value="QPS21764.1"/>
    <property type="molecule type" value="Genomic_DNA"/>
</dbReference>
<dbReference type="RefSeq" id="WP_063201560.1">
    <property type="nucleotide sequence ID" value="NZ_CAMITG010000003.1"/>
</dbReference>
<feature type="transmembrane region" description="Helical" evidence="1">
    <location>
        <begin position="207"/>
        <end position="224"/>
    </location>
</feature>
<keyword evidence="1" id="KW-0812">Transmembrane</keyword>
<proteinExistence type="predicted"/>
<keyword evidence="1" id="KW-0472">Membrane</keyword>
<dbReference type="STRING" id="82996.ADP72_03550"/>
<keyword evidence="1" id="KW-1133">Transmembrane helix</keyword>
<organism evidence="4 5">
    <name type="scientific">Serratia plymuthica</name>
    <dbReference type="NCBI Taxonomy" id="82996"/>
    <lineage>
        <taxon>Bacteria</taxon>
        <taxon>Pseudomonadati</taxon>
        <taxon>Pseudomonadota</taxon>
        <taxon>Gammaproteobacteria</taxon>
        <taxon>Enterobacterales</taxon>
        <taxon>Yersiniaceae</taxon>
        <taxon>Serratia</taxon>
    </lineage>
</organism>
<reference evidence="4 5" key="1">
    <citation type="submission" date="2018-06" db="EMBL/GenBank/DDBJ databases">
        <authorList>
            <consortium name="Pathogen Informatics"/>
            <person name="Doyle S."/>
        </authorList>
    </citation>
    <scope>NUCLEOTIDE SEQUENCE [LARGE SCALE GENOMIC DNA]</scope>
    <source>
        <strain evidence="4 5">NCTC12961</strain>
    </source>
</reference>
<evidence type="ECO:0000313" key="4">
    <source>
        <dbReference type="EMBL" id="SQI35186.1"/>
    </source>
</evidence>
<evidence type="ECO:0000313" key="6">
    <source>
        <dbReference type="Proteomes" id="UP000594967"/>
    </source>
</evidence>
<name>A0A2X4U607_SERPL</name>
<dbReference type="AlphaFoldDB" id="A0A2X4U607"/>
<dbReference type="InterPro" id="IPR005804">
    <property type="entry name" value="FA_desaturase_dom"/>
</dbReference>
<dbReference type="Proteomes" id="UP000594967">
    <property type="component" value="Chromosome"/>
</dbReference>
<keyword evidence="6" id="KW-1185">Reference proteome</keyword>